<dbReference type="GO" id="GO:0032981">
    <property type="term" value="P:mitochondrial respiratory chain complex I assembly"/>
    <property type="evidence" value="ECO:0007669"/>
    <property type="project" value="TreeGrafter"/>
</dbReference>
<dbReference type="Gene3D" id="3.30.9.10">
    <property type="entry name" value="D-Amino Acid Oxidase, subunit A, domain 2"/>
    <property type="match status" value="1"/>
</dbReference>
<name>A0A381QMH8_9ZZZZ</name>
<evidence type="ECO:0000313" key="3">
    <source>
        <dbReference type="EMBL" id="SUZ80541.1"/>
    </source>
</evidence>
<gene>
    <name evidence="3" type="ORF">METZ01_LOCUS33395</name>
</gene>
<dbReference type="SUPFAM" id="SSF51905">
    <property type="entry name" value="FAD/NAD(P)-binding domain"/>
    <property type="match status" value="1"/>
</dbReference>
<sequence length="395" mass="44014">MESGRTILIVGGGVVGSSIAYHLRLDGHTGRVVVIERDPTYTRASSSLAMGGIRQQFSSAVNVKLAQYSTRFYTTFDRRMRVPSHTPKVNFRQRGYLFLVDDASADRFESRVERQRSIGARVERLNLDQLRVRMPDIRLDDIRFGVFGPHDGYLEPREVLAGFRAAASAADVDYVTAEVVDLVMRSGQVEGVVLNSGERLVADAVVNAAGPFASRLAAMAGIHLPVEPVRQHLFRCALPKQWPYRFPMVIDPTGVHWRHDDALTIATPDQLIVAHTKLDEPPGESFTCDLSRWMSDFRPQLARRVPRLEPLELIEGWAGLYAMTPDHNPVLGEHPLARRFFLANGFSGHGLMLAPAIGKALSELIRIGRPETVDVTCFAPDRFDRDAPVHDEAMI</sequence>
<dbReference type="InterPro" id="IPR036188">
    <property type="entry name" value="FAD/NAD-bd_sf"/>
</dbReference>
<evidence type="ECO:0000256" key="1">
    <source>
        <dbReference type="ARBA" id="ARBA00023002"/>
    </source>
</evidence>
<protein>
    <recommendedName>
        <fullName evidence="2">FAD dependent oxidoreductase domain-containing protein</fullName>
    </recommendedName>
</protein>
<dbReference type="PANTHER" id="PTHR13847:SF287">
    <property type="entry name" value="FAD-DEPENDENT OXIDOREDUCTASE DOMAIN-CONTAINING PROTEIN 1"/>
    <property type="match status" value="1"/>
</dbReference>
<reference evidence="3" key="1">
    <citation type="submission" date="2018-05" db="EMBL/GenBank/DDBJ databases">
        <authorList>
            <person name="Lanie J.A."/>
            <person name="Ng W.-L."/>
            <person name="Kazmierczak K.M."/>
            <person name="Andrzejewski T.M."/>
            <person name="Davidsen T.M."/>
            <person name="Wayne K.J."/>
            <person name="Tettelin H."/>
            <person name="Glass J.I."/>
            <person name="Rusch D."/>
            <person name="Podicherti R."/>
            <person name="Tsui H.-C.T."/>
            <person name="Winkler M.E."/>
        </authorList>
    </citation>
    <scope>NUCLEOTIDE SEQUENCE</scope>
</reference>
<dbReference type="InterPro" id="IPR006076">
    <property type="entry name" value="FAD-dep_OxRdtase"/>
</dbReference>
<dbReference type="Gene3D" id="3.50.50.60">
    <property type="entry name" value="FAD/NAD(P)-binding domain"/>
    <property type="match status" value="1"/>
</dbReference>
<organism evidence="3">
    <name type="scientific">marine metagenome</name>
    <dbReference type="NCBI Taxonomy" id="408172"/>
    <lineage>
        <taxon>unclassified sequences</taxon>
        <taxon>metagenomes</taxon>
        <taxon>ecological metagenomes</taxon>
    </lineage>
</organism>
<dbReference type="GO" id="GO:0016491">
    <property type="term" value="F:oxidoreductase activity"/>
    <property type="evidence" value="ECO:0007669"/>
    <property type="project" value="UniProtKB-KW"/>
</dbReference>
<dbReference type="EMBL" id="UINC01001430">
    <property type="protein sequence ID" value="SUZ80541.1"/>
    <property type="molecule type" value="Genomic_DNA"/>
</dbReference>
<dbReference type="AlphaFoldDB" id="A0A381QMH8"/>
<evidence type="ECO:0000259" key="2">
    <source>
        <dbReference type="Pfam" id="PF01266"/>
    </source>
</evidence>
<dbReference type="Pfam" id="PF01266">
    <property type="entry name" value="DAO"/>
    <property type="match status" value="1"/>
</dbReference>
<dbReference type="GO" id="GO:0005739">
    <property type="term" value="C:mitochondrion"/>
    <property type="evidence" value="ECO:0007669"/>
    <property type="project" value="GOC"/>
</dbReference>
<accession>A0A381QMH8</accession>
<feature type="domain" description="FAD dependent oxidoreductase" evidence="2">
    <location>
        <begin position="7"/>
        <end position="364"/>
    </location>
</feature>
<proteinExistence type="predicted"/>
<keyword evidence="1" id="KW-0560">Oxidoreductase</keyword>
<dbReference type="PANTHER" id="PTHR13847">
    <property type="entry name" value="SARCOSINE DEHYDROGENASE-RELATED"/>
    <property type="match status" value="1"/>
</dbReference>